<gene>
    <name evidence="5" type="ORF">HOLleu_39189</name>
</gene>
<evidence type="ECO:0000259" key="4">
    <source>
        <dbReference type="PROSITE" id="PS50050"/>
    </source>
</evidence>
<accession>A0A9Q1BEP9</accession>
<dbReference type="InterPro" id="IPR013783">
    <property type="entry name" value="Ig-like_fold"/>
</dbReference>
<comment type="caution">
    <text evidence="1">Lacks conserved residue(s) required for the propagation of feature annotation.</text>
</comment>
<dbReference type="InterPro" id="IPR014756">
    <property type="entry name" value="Ig_E-set"/>
</dbReference>
<sequence>MVEYFKTTQFHDVQLNSAMKIGFLLFFLSIGIGTAAVTANQDCENPTNGANSCGSGTFWNNTETTCTPCPLGSYRDSTNHNCEDCKPCSTCEEGWISADPDGCPPDQDTKCVPAGYTNYPTKPLSSTPAQPHGQAEIKRISPLEYSVAGGEELIILGENFRRDCDVKVLDLSDDGTSVWNGTCEIDKRLFHHTYILCTMPPYKDEHPQQPATVYVVITCEGGYSSQLMDHPIIYNPVPDGQEQNDDQQNRGSCVPSFFMGVGVSFAFFLVVAVIVWCIKKKKDWELVVNHGDGQQSEETTELTSNGDVESAN</sequence>
<evidence type="ECO:0000256" key="3">
    <source>
        <dbReference type="SAM" id="Phobius"/>
    </source>
</evidence>
<feature type="compositionally biased region" description="Polar residues" evidence="2">
    <location>
        <begin position="292"/>
        <end position="312"/>
    </location>
</feature>
<dbReference type="SMART" id="SM00429">
    <property type="entry name" value="IPT"/>
    <property type="match status" value="1"/>
</dbReference>
<dbReference type="InterPro" id="IPR032397">
    <property type="entry name" value="RHD_dimer"/>
</dbReference>
<dbReference type="SUPFAM" id="SSF81296">
    <property type="entry name" value="E set domains"/>
    <property type="match status" value="1"/>
</dbReference>
<proteinExistence type="predicted"/>
<reference evidence="5" key="1">
    <citation type="submission" date="2021-10" db="EMBL/GenBank/DDBJ databases">
        <title>Tropical sea cucumber genome reveals ecological adaptation and Cuvierian tubules defense mechanism.</title>
        <authorList>
            <person name="Chen T."/>
        </authorList>
    </citation>
    <scope>NUCLEOTIDE SEQUENCE</scope>
    <source>
        <strain evidence="5">Nanhai2018</strain>
        <tissue evidence="5">Muscle</tissue>
    </source>
</reference>
<name>A0A9Q1BEP9_HOLLE</name>
<keyword evidence="3" id="KW-0812">Transmembrane</keyword>
<dbReference type="GO" id="GO:0000978">
    <property type="term" value="F:RNA polymerase II cis-regulatory region sequence-specific DNA binding"/>
    <property type="evidence" value="ECO:0007669"/>
    <property type="project" value="TreeGrafter"/>
</dbReference>
<keyword evidence="3" id="KW-0472">Membrane</keyword>
<dbReference type="AlphaFoldDB" id="A0A9Q1BEP9"/>
<dbReference type="InterPro" id="IPR008366">
    <property type="entry name" value="NFAT"/>
</dbReference>
<keyword evidence="3" id="KW-1133">Transmembrane helix</keyword>
<feature type="transmembrane region" description="Helical" evidence="3">
    <location>
        <begin position="21"/>
        <end position="39"/>
    </location>
</feature>
<dbReference type="PANTHER" id="PTHR12533:SF7">
    <property type="entry name" value="NFAT NUCLEAR FACTOR, ISOFORM B"/>
    <property type="match status" value="1"/>
</dbReference>
<evidence type="ECO:0000313" key="5">
    <source>
        <dbReference type="EMBL" id="KAJ8021872.1"/>
    </source>
</evidence>
<evidence type="ECO:0000256" key="1">
    <source>
        <dbReference type="PROSITE-ProRule" id="PRU00206"/>
    </source>
</evidence>
<evidence type="ECO:0000256" key="2">
    <source>
        <dbReference type="SAM" id="MobiDB-lite"/>
    </source>
</evidence>
<feature type="domain" description="TNFR-Cys" evidence="4">
    <location>
        <begin position="68"/>
        <end position="111"/>
    </location>
</feature>
<dbReference type="PANTHER" id="PTHR12533">
    <property type="entry name" value="NFAT"/>
    <property type="match status" value="1"/>
</dbReference>
<dbReference type="Gene3D" id="2.60.40.10">
    <property type="entry name" value="Immunoglobulins"/>
    <property type="match status" value="1"/>
</dbReference>
<comment type="caution">
    <text evidence="5">The sequence shown here is derived from an EMBL/GenBank/DDBJ whole genome shotgun (WGS) entry which is preliminary data.</text>
</comment>
<dbReference type="Proteomes" id="UP001152320">
    <property type="component" value="Chromosome 21"/>
</dbReference>
<dbReference type="InterPro" id="IPR001368">
    <property type="entry name" value="TNFR/NGFR_Cys_rich_reg"/>
</dbReference>
<evidence type="ECO:0000313" key="6">
    <source>
        <dbReference type="Proteomes" id="UP001152320"/>
    </source>
</evidence>
<dbReference type="EMBL" id="JAIZAY010000021">
    <property type="protein sequence ID" value="KAJ8021872.1"/>
    <property type="molecule type" value="Genomic_DNA"/>
</dbReference>
<organism evidence="5 6">
    <name type="scientific">Holothuria leucospilota</name>
    <name type="common">Black long sea cucumber</name>
    <name type="synonym">Mertensiothuria leucospilota</name>
    <dbReference type="NCBI Taxonomy" id="206669"/>
    <lineage>
        <taxon>Eukaryota</taxon>
        <taxon>Metazoa</taxon>
        <taxon>Echinodermata</taxon>
        <taxon>Eleutherozoa</taxon>
        <taxon>Echinozoa</taxon>
        <taxon>Holothuroidea</taxon>
        <taxon>Aspidochirotacea</taxon>
        <taxon>Aspidochirotida</taxon>
        <taxon>Holothuriidae</taxon>
        <taxon>Holothuria</taxon>
    </lineage>
</organism>
<keyword evidence="6" id="KW-1185">Reference proteome</keyword>
<dbReference type="OrthoDB" id="5346094at2759"/>
<feature type="repeat" description="TNFR-Cys" evidence="1">
    <location>
        <begin position="68"/>
        <end position="111"/>
    </location>
</feature>
<protein>
    <submittedName>
        <fullName evidence="5">Nuclear factor of activated T-cells 5</fullName>
    </submittedName>
</protein>
<feature type="region of interest" description="Disordered" evidence="2">
    <location>
        <begin position="291"/>
        <end position="312"/>
    </location>
</feature>
<dbReference type="Pfam" id="PF16179">
    <property type="entry name" value="RHD_dimer"/>
    <property type="match status" value="1"/>
</dbReference>
<dbReference type="PROSITE" id="PS00652">
    <property type="entry name" value="TNFR_NGFR_1"/>
    <property type="match status" value="1"/>
</dbReference>
<dbReference type="GO" id="GO:0005667">
    <property type="term" value="C:transcription regulator complex"/>
    <property type="evidence" value="ECO:0007669"/>
    <property type="project" value="TreeGrafter"/>
</dbReference>
<dbReference type="InterPro" id="IPR002909">
    <property type="entry name" value="IPT_dom"/>
</dbReference>
<feature type="transmembrane region" description="Helical" evidence="3">
    <location>
        <begin position="257"/>
        <end position="278"/>
    </location>
</feature>
<dbReference type="GO" id="GO:0000981">
    <property type="term" value="F:DNA-binding transcription factor activity, RNA polymerase II-specific"/>
    <property type="evidence" value="ECO:0007669"/>
    <property type="project" value="TreeGrafter"/>
</dbReference>
<dbReference type="PROSITE" id="PS50050">
    <property type="entry name" value="TNFR_NGFR_2"/>
    <property type="match status" value="1"/>
</dbReference>
<dbReference type="Gene3D" id="2.10.50.10">
    <property type="entry name" value="Tumor Necrosis Factor Receptor, subunit A, domain 2"/>
    <property type="match status" value="1"/>
</dbReference>